<organism evidence="2 3">
    <name type="scientific">Defluviitalea raffinosedens</name>
    <dbReference type="NCBI Taxonomy" id="1450156"/>
    <lineage>
        <taxon>Bacteria</taxon>
        <taxon>Bacillati</taxon>
        <taxon>Bacillota</taxon>
        <taxon>Clostridia</taxon>
        <taxon>Lachnospirales</taxon>
        <taxon>Defluviitaleaceae</taxon>
        <taxon>Defluviitalea</taxon>
    </lineage>
</organism>
<keyword evidence="1" id="KW-1133">Transmembrane helix</keyword>
<evidence type="ECO:0000256" key="1">
    <source>
        <dbReference type="SAM" id="Phobius"/>
    </source>
</evidence>
<comment type="caution">
    <text evidence="2">The sequence shown here is derived from an EMBL/GenBank/DDBJ whole genome shotgun (WGS) entry which is preliminary data.</text>
</comment>
<dbReference type="Proteomes" id="UP000483018">
    <property type="component" value="Unassembled WGS sequence"/>
</dbReference>
<keyword evidence="3" id="KW-1185">Reference proteome</keyword>
<evidence type="ECO:0008006" key="4">
    <source>
        <dbReference type="Google" id="ProtNLM"/>
    </source>
</evidence>
<accession>A0A7C8HJ59</accession>
<gene>
    <name evidence="2" type="ORF">GND95_00100</name>
</gene>
<keyword evidence="1" id="KW-0812">Transmembrane</keyword>
<sequence>MFIRKRIWFLSVLIFIISVAGFYMLYMSLLPSADLKKVDPKDIVGEYVSNNINNVISDIDQNMGQTIEGVPTSQANVPRITQSTQMVYQYYYEEDGKTVEEIIEPPYFLIDLTRDELQEKYSDWQISYFSSQKVIMKKNISSKSPYHFVVGEYNGYITIFYNNDGELEIKEITETPISSLPIEEQNKLKAGIKVYGEEALIRILEDYTS</sequence>
<protein>
    <recommendedName>
        <fullName evidence="4">Bypass of forespore C C-terminal domain-containing protein</fullName>
    </recommendedName>
</protein>
<dbReference type="EMBL" id="WSLF01000001">
    <property type="protein sequence ID" value="KAE9636871.1"/>
    <property type="molecule type" value="Genomic_DNA"/>
</dbReference>
<evidence type="ECO:0000313" key="2">
    <source>
        <dbReference type="EMBL" id="KAE9636871.1"/>
    </source>
</evidence>
<keyword evidence="1" id="KW-0472">Membrane</keyword>
<dbReference type="RefSeq" id="WP_204613944.1">
    <property type="nucleotide sequence ID" value="NZ_JAFBEP010000015.1"/>
</dbReference>
<proteinExistence type="predicted"/>
<evidence type="ECO:0000313" key="3">
    <source>
        <dbReference type="Proteomes" id="UP000483018"/>
    </source>
</evidence>
<reference evidence="2 3" key="1">
    <citation type="submission" date="2019-12" db="EMBL/GenBank/DDBJ databases">
        <title>Defluviitalea raffinosedens, isolated from a biogas fermenter, genome sequencing and characterization.</title>
        <authorList>
            <person name="Rettenmaier R."/>
            <person name="Schneider M."/>
            <person name="Neuhaus K."/>
            <person name="Liebl W."/>
            <person name="Zverlov V."/>
        </authorList>
    </citation>
    <scope>NUCLEOTIDE SEQUENCE [LARGE SCALE GENOMIC DNA]</scope>
    <source>
        <strain evidence="2 3">249c-K6</strain>
    </source>
</reference>
<dbReference type="AlphaFoldDB" id="A0A7C8HJ59"/>
<feature type="transmembrane region" description="Helical" evidence="1">
    <location>
        <begin position="7"/>
        <end position="26"/>
    </location>
</feature>
<name>A0A7C8HJ59_9FIRM</name>